<evidence type="ECO:0000313" key="3">
    <source>
        <dbReference type="Proteomes" id="UP000002220"/>
    </source>
</evidence>
<dbReference type="EMBL" id="CP001744">
    <property type="protein sequence ID" value="ADG66422.1"/>
    <property type="molecule type" value="Genomic_DNA"/>
</dbReference>
<sequence length="7238" mass="717759">MSVTQWLQNLVASKQRDVATCLKPGSLRSTLLQVEPLEERRVFSVTPVLNGSVLEITLDADGDTAYLRTDDLNNELEVYDQTNTLIDSFDYSTFHSISLIGDGANSGVQTVVFDNSTSLNLAGDITTSSDDIEIISINGDLNLTGELSLTVGESIFVGTNRIVSADDGISLLALSGTNATEVNLAADSSLTTLGKIELRSDAGDIHAGFLTAGDQIEVVAQDQITFASDIAFTTSGIVNLAVTSTLGDIELNGSIDADSSTGGAYLFNLGPSGTLFLNGDIHAPASAGQTTVDGNLTFGNGFSFDQFFLTGSTPNGDYDTTGSAFLVTGANRVVDLGNADFTFTREPGYLAVVGDQFQVIALADSSSSITGNFSNRSEGDEFYSEGVRYKYSQAGGDGNDVALTILSPTTVWVDDDFAALLNGDDPAGPRVMFGYDSFALVQQGVDQVADMGLVNVAAHATSYNEEVVVTGKSLTLVGESASTTTIFSSTGTAFSASNAADIRLEQLTFSGVNSLDLSAIDATTLTNITTTGPATITGTQLILISDGASNDVFTINDSGISSSGLLIIDQLDFTVDTLEVDAGDGDDQIFVRPQPSTTILIDGGDGVDTLEADFYGLYGFANTPDGMIAGAGALTAADREDVTYASIENYSALVEANAVIVAQNPDDNVADNWLVKRSDSDPSILEVYVNGVLAFQQDYASTNSLTINGSGDDDTLVMDLSNGEIDLAGGLHFNGGNGNDAIELNGSQTFTKVTHTFVSENDGSIEVIGNGTTSISYTGLEPIVDNLSATTREFIFTGGNETISLTDDAAAGYNLIDSSLSESVLFLNPTDTLIITVQNGTDTFTASSLDAAFGANIFVTMDDADSAGADALIWNADTTLGSVLVAGTFELVVETGTIDMNAAVDNTAGGGSIRLEASDGITQQGSLTTASNITIASTGGTVTTELLEATDAVSEITITGTSVTLAGNVTSGSLVDITATAGSIEQTGGLVTSPTLILDAQTGIFGTTAMVARAMEISASTITAKTNTGGMQVENAATTATTATLTATTGNILFNQTGGQSLTLTNVATSGNANLTNNATMTLNSALISGSGELTLEGTQVILGGNITASGRATITATDSITQTAGTLTSPILELDAQNGIGLAADAMEISTSDISATTATVGVFLSNASNITTGAVTASNLQATTSGNISFVQTGGQSLSVTNVSTTSGDATISNAGDLTVAAAMVLGTNGQLSLTTTAGGNLSLGTATTDGNLLVTSAGAFTQTGNTTVGGLLDVDAVNAIDIQGTQGITGTTSITSSGSTVRLRQALTSGGAVTLAGTGGITLDATGDVTSTAGGITIIGDLTTAANLVTDDQPIEVQGNVLLTGSVLFDSDSTNTGTGADVTVTGDIDLATFTLTIDAGPDGDFSVGDVTGTTGDLVIEEAHSLSFGSLTADTINIGPITGDVTIGAGGLTANSASFDLDGNFTNSGATNVTNHLLVQAGGSIEFVGDVEAGSLELDAGTTIDLGNVVVDTTTVLTSVGVLTVGGTLNTGGTLTVESTAGDVRFVQTVTAGGEVQLTADQELRLDNLLTVTAGGASLTGATVLLDNATIVQLNGAGDDLSITGTLTTGANLFTTGGDITITGNTTLTEGINVGSTGGDILFNGLVTGAGFDLSIDSAAGSLELGGAVTAVDDLVLKGASVTTLSLSAATLNGTTTAGPWETTGNITITAAMELDATGGLSIIGSISAGSLQAVATGTSLFTGTITTTTGNVIVGTTTSGAIDFQDDVTSAGNVTVTSLGAVDFGGHLFANGVTGTIEVIGASVDFADDVEAATSIEITANTGAINQTGGTFTTLTLILDAGAGIGTTGVVNTSARTITATTNTGGINLANLSTVTNGAVTATLTATTSGNIQLVQTGGQGLTITSAETNNGDIVISNTGANLTVTTAEALGADGDITLSTITSGNLELGTADATGDLNITSAGSYTQSGNVEADGLVDIQSDDLLLTQGTVTAGTTINLESTNGGIEVQQAVEADGNVDLQALSNILLTGSVTTASNITIESTIGDITTAVLTATGLTSEIRINGQDISLGGDIDAGSLVSIFAGDRINQTAGTITSPTLVLDALSGIGTISTIQVASNNIDAKASSGRIFLVNDSSVLTGGVTAILQGNSGNIQFTQTGGQELTVTSATTTVGNITLSNDGADLNANNTTTSSGGISLLTTTSGSITAGLVGSGGGSGAISIISAQSVTTTNQIITDGTIVITAGTTTADDIILGGNLRGAGGPNQPVSITLTAGGKIDSIGSMTTNGLLQAEAGTSIEIDGTITANALDLTAGTTALDSITLGVVDVNTTTSLTSGGALQVTGNFDTGTTTTINTGSATFSGTYRSGNRTELTSTGDVLFEQTLNVDGGGMELFATGTTTFYAAVTVVGDALIGDSLTGGTVQAQGPVDVTGWLTINSQDNVLLDDTVDVGGDLVVHAGRDGTGDLVIGGDIGVTRTPTGITLTAGDLIDVAGSITTTGLSGNLFLTSGTTMTLTGPVNASAEVRLENCGLLSITDPAGITAAGRIMQAGAGDVSLHGNITSTSGEVNFAEDVVLTSDVVVTSGSSITFQKTINGTTAGSEDLTLDATTTVTLGGAVGAVTRLGVLTIDGTTVTTAGITAAALDGETTSSGNWDTTGDVDITGLAKVIAAGSFTLTGNLNAAEVEATANSDLTITGTTSTSAGGDVTLTTLTTGNVEVGAIDADGDVRVTTVGSYTQNGNVEAAGLIDIQSNGLLLTVRTVTAGTTLDLESTNNAIEIQQAVSAGGNITLIGSTNVTLGVNGDVAATNAGSTITVTGDLTTAGDLVTNNGAILINDDVTLTGNAKFDSNSSDGVGGGADITVSGAGGIDLGAFTLTIDAGFVGDFATDLVTGTPLSALVITNAQDASVGTGNLTAGTVTIDLVGNFTNHGTATVNDLIDVAAGGNILFQQAIDAESVDLSANEDVTLNGDVTAVTSVKMVANADGTLPGGNVTTQAITTSGLSSTIELRGDAVDLGGDIEAGESVLVVATSGAITQLAGTTITTDNLGLFAAGDIGTGLQFFQTDVNRLAVRSTSGDVFLENASDLEIGGVTFESFTGASAVNLTVNVVAGALNVSGNVNTTDDITLDATSGITISGDVLSTGGTILLDADSDADANGVFNVTATGSVEATSEAIRITASDVMLAGSLTASGAGTFGPNNAPVGFVEIRQSTAAATIGLGLAAGDLSLDAAELANITTNQLIVGRTDGGDVSIAAAGNLSPHIGTLVLLTNGNVAGAVDGSPDVSVGQLAIVAGGQVALDFDVTTLALSAGNAVTGHVLQDTAGSLTIGSLAEAVGGTLVAGVQTGTGQTTIEALGGDTGDLIINSLIVAGGNSLTLMADDDVTVNADVTLATGTLVIEADADGSSNGEITIASGADVAVTSGLATDSITLCAADLDVAGTVNVGLGTVELLTSTAAGTFGLGSGSGSYEVTQSELDQITANRLLVGSATKTNAGIELGDVSWSGAGKEARLTTDGAITQDAGSTLAITTPTLVLDAATGINLQVNADSLSARNRTSGDIVLVDTTGGLTIANDLVVGGLVNQTAGGAIDLRVAANTLTTLAGAQIATNVGHIRLRADEYVLGAGINAGTETVLLQNDTAGRTISLNGAAAGINLSQAELQGIVAGTLEVGRADTGDVSVGDIDGLNVTTLAIITNGSIEQNLTSVITVANLALVAQTGINLTTRVDTLALRNGTSGSVTINQGNRALTLGEVNLKASTVTGTTQNGSGDLEITAANSVTITEEITSSGNVLIDAVGAISQQADIDATGETVTLESDATIGMASGTSITATSATLTAVGDVTLAEIVAGTIEVTSTGGSIQDVDVSDSTVNLNAGAGSITLAAATGIGTTGGAAGTLELSGKTISATSTNGGMNLSNASNITTGAVTASNLQATTSGNISFVQTGGQSLSVTNVSTTSGDATISNAGDLTVAAAMVLGTNGQLSLTTTAGGNLSLGTATTDGNLLVTSAGAFTQTGNTTVGGLLDVDAVNAIDIQGTQGITGTTSITSSGSTVRLRQALTSGGAVTLAGTGGITLDATGDVTSTAGGITIIGDLTTAANLVTDDQPIEVQGNVLLTGSVLFDSDSTNTGTGADVTVTGDIDLATFTLTIDAGPDGDFSVGDVTGTTGDLVIEEAHSLSFGSLTADTINIGPITGDVTIGAGGLTANSASFDLDGNFTNSGATNVTNHLLVQAGGSIEFVGDVEAGSLELDAGTTIDLGNVVVDTTTVLTSVGTLTVGGDFDTGTTSDISSGDVTFVGTYRSGGRTEIASTGNVLFQSTLDVDADGLEIIADGTTTFDQAVTVVGNAVIGDTNSGTVQAVGLVDVAGDLTIMTAGDIDLDDTVDVGGNLLFDAGQNVNVAGATDVVGNATVTADDDIDFGSTLDVGGVLSLTAGTANTDDIRLAGNVGATRTPTSITLDAGGLIQALGTVTTSGLLEADAGTSIEVQGLLTANALDLDAVTDITLDDVSVMTNSLLRAGDAILVNGTFNTGSLDAVAAGTTTFNEAVTVTTGNGVIGDATSGTVQALAALDVSGDLTITTAADIDLDGTVDVGGNLLFDAGQNVNVEGATDVVGSATVTADDDIDFGSTLDVGGALSLTAGVANTDDIRLAGNVGATRTPTSITLDAGGLIDASGTVAAGGILTADAGTSLNFDQAVTTTGAGSDILLTSGTTMRLAGAVNSSGEVELDNGGLLSILDPAGITAAGRVVQIGTGDVSLHGDITSTSGEVNFAEDVVLTSDVVVTSGSTITFQKTINGTTAGAEDLTLDAVGDVTLGGAVGNTTRLGALVIEAAAVSTQALTVASLDGTSQTGNWTTTGNIDATGAVLLEVAGNLDINGNLEADSLDAVADGTSLFAGTVDVTNNAVIGAATSGAVTINDLVTVGGDLTVRSADDITIGDGLLTDGMDVTGAVVMNSVSGDVTVRGTTEAGSLNTNAGNDILFDGSVTTVGGMVLTAGQDIDVTGAVDAGATFSATATAGAISLDSTLTTGAAADLTSGTTTTVLGVASIDGNLDVLAGDTIRFAQTLDATGAVTLETGASATDEILLEGAVGGVASPTSITLTSGGKVLASSRVTTSGTLEADAGTSIEVQGLLTANALDLDAGTDITLDDVLVTTSSLLRAGGNIEVNGTFDTGSLDAIAGGTTTFNDSVTVTAGNAVIGDTNSGTVQALDSLDVAGDLTITTAGDIDLDGTVDVGGNLLFDAGLSVNVAGATDVVGAATVTADDDIDFGSTLDVGGALSLTAGMANTDDIRLAGNVGSTRTPTSITLNAGGLIQALGSITTSGLLEADAGTSIEVVGDLDAGSLELDAGTTIDLGNVTVDTTTVLTSVGTLTVGGDFDTGTTSTISSGDATFTGTYRSGGRTEIASTGNVLFQSTLDVDADGLEIIADGTTTFSQTVTVVGNAVIGDTNSGTVQALAALDVAGDLTITTAADIDLDGTVDVGGNLLFDAGQNVNVAGATDVVGNATVTADDDIDFGSTLDVGGALSLTAGTANTDDIRLAGNVGATRTPTSITLDAGGLIQALGTVTTSGTLEADAGTSIEVQGPLTADSLDLDAVTDITLDDVDVTNASVIAAVGDLLVNGTYDVGTTSTITANDATFVGAYETGGRSELDLTGDFEAQSTFTVVSGGLELLANGTTTFVGVVEITGAAVIGELTSGTINAQETFTVTGGDLTLQSADDIDFDRALDVSGAIVATAGNDFLAQETIDAASLTIDASRDVLIDGAVATSGLVDVTAGRDAVFGDTLDAGTTLTVKATTGDVRFVGAVTAGSVVVVTATVGEIRVDDLLTVTDGFVLLEGSSVLLDNDTVVQLNGAGRGLTILGTLTTGADLLTNGGDILTGGGGMTLTDSITIETAGGNLEFNSTINGQVASTFDLTIDTDDGRVDFNNSVGDINPLRNLVISEAGDVLLTDVQADLLSIADSSGTVTFVGDVITTAANGLDVTAEAIVMLAGSSLNSTGQDVVLTANDIDLNGDGITATGVTVFLQTRDDATAIGLENSSTAMNFTDAQLDKILSNSLVIGTATNTGGITVGTDAPLTMNQPEVQLLTAGDVTVNGSLTVLGTGTLAVDAGDDVAVFGTLATTNGALVVNADDNITMGAAGRVTSTGGTITLAADADLNGAGSFTMTNGAIVESQTQLVTITAAGNVTVGQVISGRTGGLAIDVVSRNGAIIDGGDTGGSDLIANGAGAITRLDAATGIGSATGLASDAALETTVFELQATNRTSGDIRIDETDALRLQDIDNQGPGAIAVQSVGTMTLLTGFDVTAASGLVSLLATGAAADLLLNGSVTTTTSSITLGAGRNVQFSGVTTIQTNGNIGITATNGTVRMLNGSVVNAGAGTIAVTANGDVSISRLVTTNATTSAVQITSQTGGIRDSGESGGADIQADSAGALVTLRAATGIGSVSDGGADAPLELQVARLDAINSTNGDIRFSEATGLNIERLTQQGAGQIEGVVNGATIITAAGQGISSQTGDISLTVNGADADLTVLNNVSTTGGDITLNVRGDVTAAANVTIASQGGNIVIAADSDLNNVGGIALADGSLIDAGAGTIVLSAAENIAVSRLVSTNAGGAAVSLTSRLGAITDAGDTGGVDIDAPTVVLRAATGIGSGNALETNIATLAARNTTSGGIQIDNTAGAGLNVATVDGLTGITNAGANGLVSLVTSGDVFINGAVLNTAGGTIEITSLTGDITLNQRLAAKGGNGSISLDADEDINLNDTGSQPDVEVQGAGSVVGVAGGLVNFAPNVQVASQTGAVTDVPPLLINVQTPQVQADGSAQVSGTFGRPGEKNFIITVDWGDGTVETFYFDQPGNFLFKHTYNGNPDPNNPASPIPITVTIEQDPLIRFFEARVVEQNTTTVTSFASVPGEGLAGSIPFDLTPPVRPVPEPAQTRLDEALLSQSVGLSLSDVLQDESTAGEAVGDDEIQVVIQVLGADGEVLQSVALNESVLDDLPKIFKKLPDGQYKVVVREPGEPVERTVLEVELRQGRIVNEQEQDLDRPPRETGNPSGVNPEANMPGAGNHRAAGESERMAQFSREGQENQQAAQGFGYRSWRIQSRLDEALGAKSVEQETGRGQDVLFEVKNSESSRDASLMRVLSLVTDVSDPLMKEVNEAEIPLNEDFDSMERRESLEIDTEIACMEENSGGYWITQVAIAGTIMLGGVAVTNSLTDKVSPLARGRRLMRRLSGR</sequence>
<evidence type="ECO:0000256" key="1">
    <source>
        <dbReference type="SAM" id="MobiDB-lite"/>
    </source>
</evidence>
<proteinExistence type="predicted"/>
<organism evidence="2 3">
    <name type="scientific">Planctopirus limnophila (strain ATCC 43296 / DSM 3776 / IFAM 1008 / Mu 290)</name>
    <name type="common">Planctomyces limnophilus</name>
    <dbReference type="NCBI Taxonomy" id="521674"/>
    <lineage>
        <taxon>Bacteria</taxon>
        <taxon>Pseudomonadati</taxon>
        <taxon>Planctomycetota</taxon>
        <taxon>Planctomycetia</taxon>
        <taxon>Planctomycetales</taxon>
        <taxon>Planctomycetaceae</taxon>
        <taxon>Planctopirus</taxon>
    </lineage>
</organism>
<dbReference type="Proteomes" id="UP000002220">
    <property type="component" value="Chromosome"/>
</dbReference>
<dbReference type="SMART" id="SM00710">
    <property type="entry name" value="PbH1"/>
    <property type="match status" value="13"/>
</dbReference>
<dbReference type="InterPro" id="IPR006626">
    <property type="entry name" value="PbH1"/>
</dbReference>
<dbReference type="OrthoDB" id="230391at2"/>
<reference evidence="2 3" key="1">
    <citation type="journal article" date="2010" name="Stand. Genomic Sci.">
        <title>Complete genome sequence of Planctomyces limnophilus type strain (Mu 290).</title>
        <authorList>
            <person name="Labutti K."/>
            <person name="Sikorski J."/>
            <person name="Schneider S."/>
            <person name="Nolan M."/>
            <person name="Lucas S."/>
            <person name="Glavina Del Rio T."/>
            <person name="Tice H."/>
            <person name="Cheng J.F."/>
            <person name="Goodwin L."/>
            <person name="Pitluck S."/>
            <person name="Liolios K."/>
            <person name="Ivanova N."/>
            <person name="Mavromatis K."/>
            <person name="Mikhailova N."/>
            <person name="Pati A."/>
            <person name="Chen A."/>
            <person name="Palaniappan K."/>
            <person name="Land M."/>
            <person name="Hauser L."/>
            <person name="Chang Y.J."/>
            <person name="Jeffries C.D."/>
            <person name="Tindall B.J."/>
            <person name="Rohde M."/>
            <person name="Goker M."/>
            <person name="Woyke T."/>
            <person name="Bristow J."/>
            <person name="Eisen J.A."/>
            <person name="Markowitz V."/>
            <person name="Hugenholtz P."/>
            <person name="Kyrpides N.C."/>
            <person name="Klenk H.P."/>
            <person name="Lapidus A."/>
        </authorList>
    </citation>
    <scope>NUCLEOTIDE SEQUENCE [LARGE SCALE GENOMIC DNA]</scope>
    <source>
        <strain evidence="3">ATCC 43296 / DSM 3776 / IFAM 1008 / 290</strain>
    </source>
</reference>
<keyword evidence="3" id="KW-1185">Reference proteome</keyword>
<evidence type="ECO:0000313" key="2">
    <source>
        <dbReference type="EMBL" id="ADG66422.1"/>
    </source>
</evidence>
<dbReference type="STRING" id="521674.Plim_0574"/>
<dbReference type="HOGENOM" id="CLU_222844_0_0_0"/>
<gene>
    <name evidence="2" type="ordered locus">Plim_0574</name>
</gene>
<accession>D5SQV4</accession>
<dbReference type="KEGG" id="plm:Plim_0574"/>
<dbReference type="eggNOG" id="COG3210">
    <property type="taxonomic scope" value="Bacteria"/>
</dbReference>
<dbReference type="RefSeq" id="WP_013108853.1">
    <property type="nucleotide sequence ID" value="NC_014148.1"/>
</dbReference>
<protein>
    <submittedName>
        <fullName evidence="2">Hemagluttinin repeat-containing protein</fullName>
    </submittedName>
</protein>
<name>D5SQV4_PLAL2</name>
<feature type="region of interest" description="Disordered" evidence="1">
    <location>
        <begin position="7038"/>
        <end position="7096"/>
    </location>
</feature>